<feature type="domain" description="Band 7" evidence="9">
    <location>
        <begin position="22"/>
        <end position="191"/>
    </location>
</feature>
<dbReference type="Gene3D" id="3.30.479.30">
    <property type="entry name" value="Band 7 domain"/>
    <property type="match status" value="1"/>
</dbReference>
<evidence type="ECO:0000313" key="11">
    <source>
        <dbReference type="Proteomes" id="UP000037178"/>
    </source>
</evidence>
<dbReference type="PANTHER" id="PTHR13806">
    <property type="entry name" value="FLOTILLIN-RELATED"/>
    <property type="match status" value="1"/>
</dbReference>
<keyword evidence="5 8" id="KW-0472">Membrane</keyword>
<evidence type="ECO:0000256" key="4">
    <source>
        <dbReference type="ARBA" id="ARBA00022475"/>
    </source>
</evidence>
<sequence>MGIAGWIILLLILAAVIIVVAAWFYERATNEISLLRTGVGGRRVVIDGGVLAIPYFHEISKVNMATLRLDVARQGESSLITQDRLRVDVGAEFYVSVVPDEDAITRAAQTLGQRTFQRDELRALIDGMMVDALRSVAARMTMDELHENRAQFVAEVRDMLGEALGRYGLQLDNVSLTALDQTPFAALDENNAFNAVGMRKLAEVIAKSKKERAEIDAESEVAVRRAAMEASRKRLEIDLEERRAEIAQAQEIETLAAAQIAEVAARKADSERAATQAKIEMERSIQAAEVQREQALTIAEQDRQIAIAAKSQEESRAQVEADAARAEAVKASEAVETARALAEAERRAQLNQVNAEAEAKTAATRAAIAAESDKATSKDRAAARREEAEAEKAAQVAQADANRARIEAENARSEALVAMELEKARLEAMPGIVAQMVKPAEKIKSINVNHVTGLGGSGSGSGEAGHKTPVGAAMDSIMEMAVQLPLLKKLGDQMGLSLDETLEAKDNPDRNKG</sequence>
<dbReference type="PANTHER" id="PTHR13806:SF31">
    <property type="entry name" value="FLOTILLIN-LIKE PROTEIN 1-RELATED"/>
    <property type="match status" value="1"/>
</dbReference>
<dbReference type="InterPro" id="IPR031905">
    <property type="entry name" value="Flotillin_C"/>
</dbReference>
<dbReference type="Proteomes" id="UP000037178">
    <property type="component" value="Unassembled WGS sequence"/>
</dbReference>
<dbReference type="SMART" id="SM00244">
    <property type="entry name" value="PHB"/>
    <property type="match status" value="1"/>
</dbReference>
<comment type="similarity">
    <text evidence="3">Belongs to the band 7/mec-2 family. Flotillin subfamily.</text>
</comment>
<dbReference type="OrthoDB" id="9815577at2"/>
<accession>A0A0J9E3S9</accession>
<dbReference type="EMBL" id="LFTY01000002">
    <property type="protein sequence ID" value="KMW57461.1"/>
    <property type="molecule type" value="Genomic_DNA"/>
</dbReference>
<keyword evidence="4" id="KW-1003">Cell membrane</keyword>
<evidence type="ECO:0000259" key="9">
    <source>
        <dbReference type="SMART" id="SM00244"/>
    </source>
</evidence>
<name>A0A0J9E3S9_9RHOB</name>
<dbReference type="CDD" id="cd03399">
    <property type="entry name" value="SPFH_flotillin"/>
    <property type="match status" value="1"/>
</dbReference>
<keyword evidence="8" id="KW-0812">Transmembrane</keyword>
<dbReference type="AlphaFoldDB" id="A0A0J9E3S9"/>
<dbReference type="Pfam" id="PF15975">
    <property type="entry name" value="Flot"/>
    <property type="match status" value="1"/>
</dbReference>
<dbReference type="Pfam" id="PF01145">
    <property type="entry name" value="Band_7"/>
    <property type="match status" value="1"/>
</dbReference>
<reference evidence="10 11" key="1">
    <citation type="submission" date="2015-06" db="EMBL/GenBank/DDBJ databases">
        <title>Draft genome sequence of an Alphaproteobacteria species associated to the Mediterranean sponge Oscarella lobularis.</title>
        <authorList>
            <person name="Jourda C."/>
            <person name="Santini S."/>
            <person name="Claverie J.-M."/>
        </authorList>
    </citation>
    <scope>NUCLEOTIDE SEQUENCE [LARGE SCALE GENOMIC DNA]</scope>
    <source>
        <strain evidence="10">IGS</strain>
    </source>
</reference>
<dbReference type="InterPro" id="IPR001107">
    <property type="entry name" value="Band_7"/>
</dbReference>
<evidence type="ECO:0000256" key="2">
    <source>
        <dbReference type="ARBA" id="ARBA00004236"/>
    </source>
</evidence>
<feature type="region of interest" description="Disordered" evidence="7">
    <location>
        <begin position="365"/>
        <end position="396"/>
    </location>
</feature>
<evidence type="ECO:0000256" key="7">
    <source>
        <dbReference type="SAM" id="MobiDB-lite"/>
    </source>
</evidence>
<keyword evidence="6" id="KW-0175">Coiled coil</keyword>
<feature type="compositionally biased region" description="Basic and acidic residues" evidence="7">
    <location>
        <begin position="371"/>
        <end position="392"/>
    </location>
</feature>
<keyword evidence="8" id="KW-1133">Transmembrane helix</keyword>
<dbReference type="PATRIC" id="fig|1675527.3.peg.2547"/>
<dbReference type="RefSeq" id="WP_049643187.1">
    <property type="nucleotide sequence ID" value="NZ_LFTY01000002.1"/>
</dbReference>
<proteinExistence type="inferred from homology"/>
<gene>
    <name evidence="10" type="ORF">AIOL_002426</name>
</gene>
<dbReference type="InterPro" id="IPR027705">
    <property type="entry name" value="Flotillin_fam"/>
</dbReference>
<comment type="subcellular location">
    <subcellularLocation>
        <location evidence="2">Cell membrane</location>
    </subcellularLocation>
    <subcellularLocation>
        <location evidence="1">Membrane</location>
        <topology evidence="1">Single-pass membrane protein</topology>
    </subcellularLocation>
</comment>
<feature type="transmembrane region" description="Helical" evidence="8">
    <location>
        <begin position="6"/>
        <end position="25"/>
    </location>
</feature>
<evidence type="ECO:0000313" key="10">
    <source>
        <dbReference type="EMBL" id="KMW57461.1"/>
    </source>
</evidence>
<comment type="caution">
    <text evidence="10">The sequence shown here is derived from an EMBL/GenBank/DDBJ whole genome shotgun (WGS) entry which is preliminary data.</text>
</comment>
<dbReference type="SUPFAM" id="SSF117892">
    <property type="entry name" value="Band 7/SPFH domain"/>
    <property type="match status" value="1"/>
</dbReference>
<feature type="coiled-coil region" evidence="6">
    <location>
        <begin position="198"/>
        <end position="252"/>
    </location>
</feature>
<keyword evidence="11" id="KW-1185">Reference proteome</keyword>
<dbReference type="STRING" id="1675527.AIOL_002426"/>
<evidence type="ECO:0000256" key="1">
    <source>
        <dbReference type="ARBA" id="ARBA00004167"/>
    </source>
</evidence>
<evidence type="ECO:0000256" key="8">
    <source>
        <dbReference type="SAM" id="Phobius"/>
    </source>
</evidence>
<evidence type="ECO:0000256" key="5">
    <source>
        <dbReference type="ARBA" id="ARBA00023136"/>
    </source>
</evidence>
<protein>
    <submittedName>
        <fullName evidence="10">Inner membrane protein YqiK</fullName>
    </submittedName>
</protein>
<dbReference type="InterPro" id="IPR036013">
    <property type="entry name" value="Band_7/SPFH_dom_sf"/>
</dbReference>
<evidence type="ECO:0000256" key="6">
    <source>
        <dbReference type="SAM" id="Coils"/>
    </source>
</evidence>
<dbReference type="GO" id="GO:0005886">
    <property type="term" value="C:plasma membrane"/>
    <property type="evidence" value="ECO:0007669"/>
    <property type="project" value="UniProtKB-SubCell"/>
</dbReference>
<evidence type="ECO:0000256" key="3">
    <source>
        <dbReference type="ARBA" id="ARBA00007161"/>
    </source>
</evidence>
<organism evidence="10 11">
    <name type="scientific">Candidatus Rhodobacter oscarellae</name>
    <dbReference type="NCBI Taxonomy" id="1675527"/>
    <lineage>
        <taxon>Bacteria</taxon>
        <taxon>Pseudomonadati</taxon>
        <taxon>Pseudomonadota</taxon>
        <taxon>Alphaproteobacteria</taxon>
        <taxon>Rhodobacterales</taxon>
        <taxon>Rhodobacter group</taxon>
        <taxon>Rhodobacter</taxon>
    </lineage>
</organism>